<keyword evidence="3" id="KW-1185">Reference proteome</keyword>
<gene>
    <name evidence="2" type="ORF">C1I63_05015</name>
</gene>
<dbReference type="EMBL" id="PZPL01000001">
    <property type="protein sequence ID" value="PTL72267.1"/>
    <property type="molecule type" value="Genomic_DNA"/>
</dbReference>
<dbReference type="InterPro" id="IPR010982">
    <property type="entry name" value="Lambda_DNA-bd_dom_sf"/>
</dbReference>
<protein>
    <recommendedName>
        <fullName evidence="1">HTH cro/C1-type domain-containing protein</fullName>
    </recommendedName>
</protein>
<feature type="domain" description="HTH cro/C1-type" evidence="1">
    <location>
        <begin position="2"/>
        <end position="32"/>
    </location>
</feature>
<dbReference type="SMART" id="SM00530">
    <property type="entry name" value="HTH_XRE"/>
    <property type="match status" value="1"/>
</dbReference>
<proteinExistence type="predicted"/>
<dbReference type="Proteomes" id="UP000241085">
    <property type="component" value="Unassembled WGS sequence"/>
</dbReference>
<name>A0A2T4URV8_9MICO</name>
<dbReference type="AlphaFoldDB" id="A0A2T4URV8"/>
<evidence type="ECO:0000313" key="3">
    <source>
        <dbReference type="Proteomes" id="UP000241085"/>
    </source>
</evidence>
<sequence>MLRRTRLRLGLGVRDLARRAGVAPSAVTQWEQSEARGVLRRSTLERALGAMGTSIEAEDIALHSSTPLDRREDRVALELHRAVARQLVDRPDDVLDRVPENVRRMRSRVRGGAVALLEVWSDLAAQREIGRLVDVMLSPSLRAIEMRQISPFAGVLSEEERARAIARAAR</sequence>
<dbReference type="RefSeq" id="WP_107573995.1">
    <property type="nucleotide sequence ID" value="NZ_PZPL01000001.1"/>
</dbReference>
<accession>A0A2T4URV8</accession>
<dbReference type="CDD" id="cd00093">
    <property type="entry name" value="HTH_XRE"/>
    <property type="match status" value="1"/>
</dbReference>
<dbReference type="Gene3D" id="1.10.260.40">
    <property type="entry name" value="lambda repressor-like DNA-binding domains"/>
    <property type="match status" value="1"/>
</dbReference>
<organism evidence="2 3">
    <name type="scientific">Rathayibacter caricis DSM 15933</name>
    <dbReference type="NCBI Taxonomy" id="1328867"/>
    <lineage>
        <taxon>Bacteria</taxon>
        <taxon>Bacillati</taxon>
        <taxon>Actinomycetota</taxon>
        <taxon>Actinomycetes</taxon>
        <taxon>Micrococcales</taxon>
        <taxon>Microbacteriaceae</taxon>
        <taxon>Rathayibacter</taxon>
    </lineage>
</organism>
<dbReference type="SUPFAM" id="SSF47413">
    <property type="entry name" value="lambda repressor-like DNA-binding domains"/>
    <property type="match status" value="1"/>
</dbReference>
<dbReference type="InterPro" id="IPR001387">
    <property type="entry name" value="Cro/C1-type_HTH"/>
</dbReference>
<dbReference type="GO" id="GO:0003677">
    <property type="term" value="F:DNA binding"/>
    <property type="evidence" value="ECO:0007669"/>
    <property type="project" value="InterPro"/>
</dbReference>
<evidence type="ECO:0000313" key="2">
    <source>
        <dbReference type="EMBL" id="PTL72267.1"/>
    </source>
</evidence>
<dbReference type="PROSITE" id="PS50943">
    <property type="entry name" value="HTH_CROC1"/>
    <property type="match status" value="1"/>
</dbReference>
<evidence type="ECO:0000259" key="1">
    <source>
        <dbReference type="PROSITE" id="PS50943"/>
    </source>
</evidence>
<comment type="caution">
    <text evidence="2">The sequence shown here is derived from an EMBL/GenBank/DDBJ whole genome shotgun (WGS) entry which is preliminary data.</text>
</comment>
<reference evidence="2 3" key="1">
    <citation type="submission" date="2018-03" db="EMBL/GenBank/DDBJ databases">
        <title>Bacteriophage NCPPB3778 and a type I-E CRISPR drive the evolution of the US Biological Select Agent, Rathayibacter toxicus.</title>
        <authorList>
            <person name="Davis E.W.II."/>
            <person name="Tabima J.F."/>
            <person name="Weisberg A.J."/>
            <person name="Dantas Lopes L."/>
            <person name="Wiseman M.S."/>
            <person name="Wiseman M.S."/>
            <person name="Pupko T."/>
            <person name="Belcher M.S."/>
            <person name="Sechler A.J."/>
            <person name="Tancos M.A."/>
            <person name="Schroeder B.K."/>
            <person name="Murray T.D."/>
            <person name="Luster D.G."/>
            <person name="Schneider W.L."/>
            <person name="Rogers E."/>
            <person name="Andreote F.D."/>
            <person name="Grunwald N.J."/>
            <person name="Putnam M.L."/>
            <person name="Chang J.H."/>
        </authorList>
    </citation>
    <scope>NUCLEOTIDE SEQUENCE [LARGE SCALE GENOMIC DNA]</scope>
    <source>
        <strain evidence="2 3">DSM 15933</strain>
    </source>
</reference>